<accession>A0A0A8YXZ7</accession>
<organism evidence="1">
    <name type="scientific">Arundo donax</name>
    <name type="common">Giant reed</name>
    <name type="synonym">Donax arundinaceus</name>
    <dbReference type="NCBI Taxonomy" id="35708"/>
    <lineage>
        <taxon>Eukaryota</taxon>
        <taxon>Viridiplantae</taxon>
        <taxon>Streptophyta</taxon>
        <taxon>Embryophyta</taxon>
        <taxon>Tracheophyta</taxon>
        <taxon>Spermatophyta</taxon>
        <taxon>Magnoliopsida</taxon>
        <taxon>Liliopsida</taxon>
        <taxon>Poales</taxon>
        <taxon>Poaceae</taxon>
        <taxon>PACMAD clade</taxon>
        <taxon>Arundinoideae</taxon>
        <taxon>Arundineae</taxon>
        <taxon>Arundo</taxon>
    </lineage>
</organism>
<proteinExistence type="predicted"/>
<protein>
    <submittedName>
        <fullName evidence="1">Uncharacterized protein</fullName>
    </submittedName>
</protein>
<evidence type="ECO:0000313" key="1">
    <source>
        <dbReference type="EMBL" id="JAD27477.1"/>
    </source>
</evidence>
<sequence>MDVPHSAARGDKLTASELFIRRRRWQVSTNILQGTSPTSIQSPSLSSYVGMYSVPLTTSTSFISSFPTLRTVKWEVNLSWSAASSCS</sequence>
<reference evidence="1" key="2">
    <citation type="journal article" date="2015" name="Data Brief">
        <title>Shoot transcriptome of the giant reed, Arundo donax.</title>
        <authorList>
            <person name="Barrero R.A."/>
            <person name="Guerrero F.D."/>
            <person name="Moolhuijzen P."/>
            <person name="Goolsby J.A."/>
            <person name="Tidwell J."/>
            <person name="Bellgard S.E."/>
            <person name="Bellgard M.I."/>
        </authorList>
    </citation>
    <scope>NUCLEOTIDE SEQUENCE</scope>
    <source>
        <tissue evidence="1">Shoot tissue taken approximately 20 cm above the soil surface</tissue>
    </source>
</reference>
<dbReference type="EMBL" id="GBRH01270418">
    <property type="protein sequence ID" value="JAD27477.1"/>
    <property type="molecule type" value="Transcribed_RNA"/>
</dbReference>
<dbReference type="AlphaFoldDB" id="A0A0A8YXZ7"/>
<name>A0A0A8YXZ7_ARUDO</name>
<reference evidence="1" key="1">
    <citation type="submission" date="2014-09" db="EMBL/GenBank/DDBJ databases">
        <authorList>
            <person name="Magalhaes I.L.F."/>
            <person name="Oliveira U."/>
            <person name="Santos F.R."/>
            <person name="Vidigal T.H.D.A."/>
            <person name="Brescovit A.D."/>
            <person name="Santos A.J."/>
        </authorList>
    </citation>
    <scope>NUCLEOTIDE SEQUENCE</scope>
    <source>
        <tissue evidence="1">Shoot tissue taken approximately 20 cm above the soil surface</tissue>
    </source>
</reference>